<keyword evidence="3" id="KW-1185">Reference proteome</keyword>
<reference evidence="2 3" key="1">
    <citation type="journal article" date="2019" name="Int. J. Syst. Evol. Microbiol.">
        <title>The Global Catalogue of Microorganisms (GCM) 10K type strain sequencing project: providing services to taxonomists for standard genome sequencing and annotation.</title>
        <authorList>
            <consortium name="The Broad Institute Genomics Platform"/>
            <consortium name="The Broad Institute Genome Sequencing Center for Infectious Disease"/>
            <person name="Wu L."/>
            <person name="Ma J."/>
        </authorList>
    </citation>
    <scope>NUCLEOTIDE SEQUENCE [LARGE SCALE GENOMIC DNA]</scope>
    <source>
        <strain evidence="2 3">NBRC 111368</strain>
    </source>
</reference>
<feature type="transmembrane region" description="Helical" evidence="1">
    <location>
        <begin position="44"/>
        <end position="63"/>
    </location>
</feature>
<evidence type="ECO:0000313" key="2">
    <source>
        <dbReference type="EMBL" id="MFC6726686.1"/>
    </source>
</evidence>
<sequence>MPSDLDRPPIRDLLLVLVFQLGLCVLLLAEVVDATRGYDTLVGLFGRVLGTATAAGAVLASVLRRRVAVE</sequence>
<proteinExistence type="predicted"/>
<keyword evidence="1" id="KW-0812">Transmembrane</keyword>
<keyword evidence="1" id="KW-1133">Transmembrane helix</keyword>
<accession>A0ABD5S596</accession>
<dbReference type="Proteomes" id="UP001596328">
    <property type="component" value="Unassembled WGS sequence"/>
</dbReference>
<keyword evidence="1" id="KW-0472">Membrane</keyword>
<comment type="caution">
    <text evidence="2">The sequence shown here is derived from an EMBL/GenBank/DDBJ whole genome shotgun (WGS) entry which is preliminary data.</text>
</comment>
<protein>
    <submittedName>
        <fullName evidence="2">Uncharacterized protein</fullName>
    </submittedName>
</protein>
<gene>
    <name evidence="2" type="ORF">ACFQE1_20405</name>
</gene>
<evidence type="ECO:0000313" key="3">
    <source>
        <dbReference type="Proteomes" id="UP001596328"/>
    </source>
</evidence>
<dbReference type="EMBL" id="JBHSWU010001313">
    <property type="protein sequence ID" value="MFC6726686.1"/>
    <property type="molecule type" value="Genomic_DNA"/>
</dbReference>
<organism evidence="2 3">
    <name type="scientific">Halobium palmae</name>
    <dbReference type="NCBI Taxonomy" id="1776492"/>
    <lineage>
        <taxon>Archaea</taxon>
        <taxon>Methanobacteriati</taxon>
        <taxon>Methanobacteriota</taxon>
        <taxon>Stenosarchaea group</taxon>
        <taxon>Halobacteria</taxon>
        <taxon>Halobacteriales</taxon>
        <taxon>Haloferacaceae</taxon>
        <taxon>Halobium</taxon>
    </lineage>
</organism>
<evidence type="ECO:0000256" key="1">
    <source>
        <dbReference type="SAM" id="Phobius"/>
    </source>
</evidence>
<dbReference type="AlphaFoldDB" id="A0ABD5S596"/>
<name>A0ABD5S596_9EURY</name>